<keyword evidence="2" id="KW-1185">Reference proteome</keyword>
<name>A0A0L0UHQ8_9BASI</name>
<comment type="caution">
    <text evidence="1">The sequence shown here is derived from an EMBL/GenBank/DDBJ whole genome shotgun (WGS) entry which is preliminary data.</text>
</comment>
<reference evidence="2" key="1">
    <citation type="submission" date="2014-03" db="EMBL/GenBank/DDBJ databases">
        <title>The Genome Sequence of Puccinia striiformis f. sp. tritici PST-78.</title>
        <authorList>
            <consortium name="The Broad Institute Genome Sequencing Platform"/>
            <person name="Cuomo C."/>
            <person name="Hulbert S."/>
            <person name="Chen X."/>
            <person name="Walker B."/>
            <person name="Young S.K."/>
            <person name="Zeng Q."/>
            <person name="Gargeya S."/>
            <person name="Fitzgerald M."/>
            <person name="Haas B."/>
            <person name="Abouelleil A."/>
            <person name="Alvarado L."/>
            <person name="Arachchi H.M."/>
            <person name="Berlin A.M."/>
            <person name="Chapman S.B."/>
            <person name="Goldberg J."/>
            <person name="Griggs A."/>
            <person name="Gujja S."/>
            <person name="Hansen M."/>
            <person name="Howarth C."/>
            <person name="Imamovic A."/>
            <person name="Larimer J."/>
            <person name="McCowan C."/>
            <person name="Montmayeur A."/>
            <person name="Murphy C."/>
            <person name="Neiman D."/>
            <person name="Pearson M."/>
            <person name="Priest M."/>
            <person name="Roberts A."/>
            <person name="Saif S."/>
            <person name="Shea T."/>
            <person name="Sisk P."/>
            <person name="Sykes S."/>
            <person name="Wortman J."/>
            <person name="Nusbaum C."/>
            <person name="Birren B."/>
        </authorList>
    </citation>
    <scope>NUCLEOTIDE SEQUENCE [LARGE SCALE GENOMIC DNA]</scope>
    <source>
        <strain evidence="2">race PST-78</strain>
    </source>
</reference>
<dbReference type="Proteomes" id="UP000054564">
    <property type="component" value="Unassembled WGS sequence"/>
</dbReference>
<sequence length="78" mass="8777">MSSNKARLNSQQPARFHRGLSRLSCGVMRPYGELAAVLDWDGMEPKQVDMRCNLGVFGHERGNEPIHSPSIKRLTVEL</sequence>
<feature type="non-terminal residue" evidence="1">
    <location>
        <position position="78"/>
    </location>
</feature>
<organism evidence="1 2">
    <name type="scientific">Puccinia striiformis f. sp. tritici PST-78</name>
    <dbReference type="NCBI Taxonomy" id="1165861"/>
    <lineage>
        <taxon>Eukaryota</taxon>
        <taxon>Fungi</taxon>
        <taxon>Dikarya</taxon>
        <taxon>Basidiomycota</taxon>
        <taxon>Pucciniomycotina</taxon>
        <taxon>Pucciniomycetes</taxon>
        <taxon>Pucciniales</taxon>
        <taxon>Pucciniaceae</taxon>
        <taxon>Puccinia</taxon>
    </lineage>
</organism>
<dbReference type="AlphaFoldDB" id="A0A0L0UHQ8"/>
<gene>
    <name evidence="1" type="ORF">PSTG_20072</name>
</gene>
<dbReference type="EMBL" id="AJIL01009082">
    <property type="protein sequence ID" value="KNE86566.1"/>
    <property type="molecule type" value="Genomic_DNA"/>
</dbReference>
<proteinExistence type="predicted"/>
<accession>A0A0L0UHQ8</accession>
<evidence type="ECO:0000313" key="2">
    <source>
        <dbReference type="Proteomes" id="UP000054564"/>
    </source>
</evidence>
<protein>
    <submittedName>
        <fullName evidence="1">Uncharacterized protein</fullName>
    </submittedName>
</protein>
<evidence type="ECO:0000313" key="1">
    <source>
        <dbReference type="EMBL" id="KNE86566.1"/>
    </source>
</evidence>